<dbReference type="EMBL" id="GBXM01024681">
    <property type="protein sequence ID" value="JAH83896.1"/>
    <property type="molecule type" value="Transcribed_RNA"/>
</dbReference>
<evidence type="ECO:0000256" key="1">
    <source>
        <dbReference type="SAM" id="Phobius"/>
    </source>
</evidence>
<evidence type="ECO:0000313" key="2">
    <source>
        <dbReference type="EMBL" id="JAH83896.1"/>
    </source>
</evidence>
<dbReference type="AlphaFoldDB" id="A0A0E9W0Q7"/>
<reference evidence="2" key="1">
    <citation type="submission" date="2014-11" db="EMBL/GenBank/DDBJ databases">
        <authorList>
            <person name="Amaro Gonzalez C."/>
        </authorList>
    </citation>
    <scope>NUCLEOTIDE SEQUENCE</scope>
</reference>
<reference evidence="2" key="2">
    <citation type="journal article" date="2015" name="Fish Shellfish Immunol.">
        <title>Early steps in the European eel (Anguilla anguilla)-Vibrio vulnificus interaction in the gills: Role of the RtxA13 toxin.</title>
        <authorList>
            <person name="Callol A."/>
            <person name="Pajuelo D."/>
            <person name="Ebbesson L."/>
            <person name="Teles M."/>
            <person name="MacKenzie S."/>
            <person name="Amaro C."/>
        </authorList>
    </citation>
    <scope>NUCLEOTIDE SEQUENCE</scope>
</reference>
<protein>
    <submittedName>
        <fullName evidence="2">Uncharacterized protein</fullName>
    </submittedName>
</protein>
<accession>A0A0E9W0Q7</accession>
<name>A0A0E9W0Q7_ANGAN</name>
<proteinExistence type="predicted"/>
<organism evidence="2">
    <name type="scientific">Anguilla anguilla</name>
    <name type="common">European freshwater eel</name>
    <name type="synonym">Muraena anguilla</name>
    <dbReference type="NCBI Taxonomy" id="7936"/>
    <lineage>
        <taxon>Eukaryota</taxon>
        <taxon>Metazoa</taxon>
        <taxon>Chordata</taxon>
        <taxon>Craniata</taxon>
        <taxon>Vertebrata</taxon>
        <taxon>Euteleostomi</taxon>
        <taxon>Actinopterygii</taxon>
        <taxon>Neopterygii</taxon>
        <taxon>Teleostei</taxon>
        <taxon>Anguilliformes</taxon>
        <taxon>Anguillidae</taxon>
        <taxon>Anguilla</taxon>
    </lineage>
</organism>
<feature type="transmembrane region" description="Helical" evidence="1">
    <location>
        <begin position="12"/>
        <end position="40"/>
    </location>
</feature>
<keyword evidence="1" id="KW-0472">Membrane</keyword>
<keyword evidence="1" id="KW-0812">Transmembrane</keyword>
<sequence length="63" mass="7422">MGWLLEEKETAVVRYVFCLVVCWSLLLVDLVIICVFSNIFKHFNTSMFYSLELNSVICTFFFV</sequence>
<keyword evidence="1" id="KW-1133">Transmembrane helix</keyword>